<feature type="coiled-coil region" evidence="1">
    <location>
        <begin position="50"/>
        <end position="77"/>
    </location>
</feature>
<protein>
    <recommendedName>
        <fullName evidence="5">Bacteriophage protein</fullName>
    </recommendedName>
</protein>
<keyword evidence="1" id="KW-0175">Coiled coil</keyword>
<sequence length="126" mass="13581">MAKKTIRVHTPFNFTSEDGTSQRFETGEHTVDEKVADHWFVTAHSDVTGKAKASADTKEFQAQIDSLTAQLAEKDKAHGELQQSVAEKDQTIADLTAQLATLQAPVTEPAAEGDADGKKPKSADSK</sequence>
<dbReference type="OrthoDB" id="6445976at2"/>
<dbReference type="EMBL" id="MWUE01000015">
    <property type="protein sequence ID" value="OQP33926.1"/>
    <property type="molecule type" value="Genomic_DNA"/>
</dbReference>
<evidence type="ECO:0000313" key="3">
    <source>
        <dbReference type="EMBL" id="OQP33926.1"/>
    </source>
</evidence>
<reference evidence="3 4" key="1">
    <citation type="submission" date="2017-02" db="EMBL/GenBank/DDBJ databases">
        <title>Whole genome shotgun sequence of Pantoea agglomerans strain AS1 isolated from a cycad, Zamia floridana in Central Florida, USA.</title>
        <authorList>
            <person name="Lata P."/>
            <person name="Govindarajan S."/>
            <person name="Qi F."/>
            <person name="Li J.-L."/>
            <person name="Maurya S.K."/>
            <person name="Sahoo M.K."/>
        </authorList>
    </citation>
    <scope>NUCLEOTIDE SEQUENCE [LARGE SCALE GENOMIC DNA]</scope>
    <source>
        <strain evidence="3 4">AS1</strain>
    </source>
</reference>
<keyword evidence="4" id="KW-1185">Reference proteome</keyword>
<dbReference type="Gene3D" id="1.20.5.170">
    <property type="match status" value="1"/>
</dbReference>
<evidence type="ECO:0008006" key="5">
    <source>
        <dbReference type="Google" id="ProtNLM"/>
    </source>
</evidence>
<evidence type="ECO:0000256" key="1">
    <source>
        <dbReference type="SAM" id="Coils"/>
    </source>
</evidence>
<dbReference type="RefSeq" id="WP_081139014.1">
    <property type="nucleotide sequence ID" value="NZ_MWUE01000015.1"/>
</dbReference>
<dbReference type="Proteomes" id="UP000192769">
    <property type="component" value="Unassembled WGS sequence"/>
</dbReference>
<feature type="region of interest" description="Disordered" evidence="2">
    <location>
        <begin position="1"/>
        <end position="21"/>
    </location>
</feature>
<feature type="compositionally biased region" description="Basic and acidic residues" evidence="2">
    <location>
        <begin position="115"/>
        <end position="126"/>
    </location>
</feature>
<feature type="compositionally biased region" description="Polar residues" evidence="2">
    <location>
        <begin position="12"/>
        <end position="21"/>
    </location>
</feature>
<proteinExistence type="predicted"/>
<gene>
    <name evidence="3" type="ORF">B2J69_10125</name>
</gene>
<feature type="region of interest" description="Disordered" evidence="2">
    <location>
        <begin position="103"/>
        <end position="126"/>
    </location>
</feature>
<accession>A0A1V9DJA3</accession>
<organism evidence="3 4">
    <name type="scientific">Pantoea latae</name>
    <dbReference type="NCBI Taxonomy" id="1964541"/>
    <lineage>
        <taxon>Bacteria</taxon>
        <taxon>Pseudomonadati</taxon>
        <taxon>Pseudomonadota</taxon>
        <taxon>Gammaproteobacteria</taxon>
        <taxon>Enterobacterales</taxon>
        <taxon>Erwiniaceae</taxon>
        <taxon>Pantoea</taxon>
    </lineage>
</organism>
<evidence type="ECO:0000256" key="2">
    <source>
        <dbReference type="SAM" id="MobiDB-lite"/>
    </source>
</evidence>
<comment type="caution">
    <text evidence="3">The sequence shown here is derived from an EMBL/GenBank/DDBJ whole genome shotgun (WGS) entry which is preliminary data.</text>
</comment>
<name>A0A1V9DJA3_9GAMM</name>
<dbReference type="AlphaFoldDB" id="A0A1V9DJA3"/>
<evidence type="ECO:0000313" key="4">
    <source>
        <dbReference type="Proteomes" id="UP000192769"/>
    </source>
</evidence>